<feature type="binding site" evidence="4">
    <location>
        <position position="366"/>
    </location>
    <ligand>
        <name>Zn(2+)</name>
        <dbReference type="ChEBI" id="CHEBI:29105"/>
        <label>2</label>
    </ligand>
</feature>
<name>A0AAD9KA38_9ANNE</name>
<feature type="binding site" evidence="4">
    <location>
        <position position="84"/>
    </location>
    <ligand>
        <name>Zn(2+)</name>
        <dbReference type="ChEBI" id="CHEBI:29105"/>
        <label>2</label>
    </ligand>
</feature>
<comment type="similarity">
    <text evidence="5">Belongs to the alkaline phosphatase family.</text>
</comment>
<feature type="chain" id="PRO_5042039310" description="alkaline phosphatase" evidence="7">
    <location>
        <begin position="21"/>
        <end position="571"/>
    </location>
</feature>
<dbReference type="EC" id="3.1.3.1" evidence="1"/>
<feature type="transmembrane region" description="Helical" evidence="6">
    <location>
        <begin position="550"/>
        <end position="569"/>
    </location>
</feature>
<evidence type="ECO:0000313" key="8">
    <source>
        <dbReference type="EMBL" id="KAK2166860.1"/>
    </source>
</evidence>
<comment type="caution">
    <text evidence="8">The sequence shown here is derived from an EMBL/GenBank/DDBJ whole genome shotgun (WGS) entry which is preliminary data.</text>
</comment>
<dbReference type="PANTHER" id="PTHR11596">
    <property type="entry name" value="ALKALINE PHOSPHATASE"/>
    <property type="match status" value="1"/>
</dbReference>
<reference evidence="8" key="1">
    <citation type="journal article" date="2023" name="Mol. Biol. Evol.">
        <title>Third-Generation Sequencing Reveals the Adaptive Role of the Epigenome in Three Deep-Sea Polychaetes.</title>
        <authorList>
            <person name="Perez M."/>
            <person name="Aroh O."/>
            <person name="Sun Y."/>
            <person name="Lan Y."/>
            <person name="Juniper S.K."/>
            <person name="Young C.R."/>
            <person name="Angers B."/>
            <person name="Qian P.Y."/>
        </authorList>
    </citation>
    <scope>NUCLEOTIDE SEQUENCE</scope>
    <source>
        <strain evidence="8">P08H-3</strain>
    </source>
</reference>
<feature type="binding site" evidence="4">
    <location>
        <position position="408"/>
    </location>
    <ligand>
        <name>Zn(2+)</name>
        <dbReference type="ChEBI" id="CHEBI:29105"/>
        <label>2</label>
    </ligand>
</feature>
<evidence type="ECO:0000256" key="4">
    <source>
        <dbReference type="PIRSR" id="PIRSR601952-2"/>
    </source>
</evidence>
<evidence type="ECO:0000256" key="3">
    <source>
        <dbReference type="PIRSR" id="PIRSR601952-1"/>
    </source>
</evidence>
<dbReference type="CDD" id="cd16012">
    <property type="entry name" value="ALP"/>
    <property type="match status" value="1"/>
</dbReference>
<comment type="cofactor">
    <cofactor evidence="4">
        <name>Zn(2+)</name>
        <dbReference type="ChEBI" id="CHEBI:29105"/>
    </cofactor>
    <text evidence="4">Binds 2 Zn(2+) ions.</text>
</comment>
<keyword evidence="2" id="KW-0597">Phosphoprotein</keyword>
<feature type="binding site" evidence="4">
    <location>
        <position position="84"/>
    </location>
    <ligand>
        <name>Mg(2+)</name>
        <dbReference type="ChEBI" id="CHEBI:18420"/>
    </ligand>
</feature>
<keyword evidence="7" id="KW-0732">Signal</keyword>
<dbReference type="InterPro" id="IPR017850">
    <property type="entry name" value="Alkaline_phosphatase_core_sf"/>
</dbReference>
<feature type="active site" description="Phosphoserine intermediate" evidence="3">
    <location>
        <position position="134"/>
    </location>
</feature>
<evidence type="ECO:0000313" key="9">
    <source>
        <dbReference type="Proteomes" id="UP001208570"/>
    </source>
</evidence>
<evidence type="ECO:0000256" key="6">
    <source>
        <dbReference type="SAM" id="Phobius"/>
    </source>
</evidence>
<evidence type="ECO:0000256" key="5">
    <source>
        <dbReference type="RuleBase" id="RU003946"/>
    </source>
</evidence>
<evidence type="ECO:0000256" key="2">
    <source>
        <dbReference type="ARBA" id="ARBA00022553"/>
    </source>
</evidence>
<dbReference type="PANTHER" id="PTHR11596:SF5">
    <property type="entry name" value="ALKALINE PHOSPHATASE"/>
    <property type="match status" value="1"/>
</dbReference>
<keyword evidence="6" id="KW-1133">Transmembrane helix</keyword>
<dbReference type="AlphaFoldDB" id="A0AAD9KA38"/>
<keyword evidence="4" id="KW-0862">Zinc</keyword>
<keyword evidence="6" id="KW-0472">Membrane</keyword>
<dbReference type="Gene3D" id="3.40.720.10">
    <property type="entry name" value="Alkaline Phosphatase, subunit A"/>
    <property type="match status" value="1"/>
</dbReference>
<keyword evidence="9" id="KW-1185">Reference proteome</keyword>
<feature type="binding site" evidence="4">
    <location>
        <position position="497"/>
    </location>
    <ligand>
        <name>Zn(2+)</name>
        <dbReference type="ChEBI" id="CHEBI:29105"/>
        <label>2</label>
    </ligand>
</feature>
<feature type="binding site" evidence="4">
    <location>
        <position position="197"/>
    </location>
    <ligand>
        <name>Mg(2+)</name>
        <dbReference type="ChEBI" id="CHEBI:18420"/>
    </ligand>
</feature>
<dbReference type="PRINTS" id="PR00113">
    <property type="entry name" value="ALKPHPHTASE"/>
</dbReference>
<dbReference type="Pfam" id="PF00245">
    <property type="entry name" value="Alk_phosphatase"/>
    <property type="match status" value="1"/>
</dbReference>
<feature type="binding site" evidence="4">
    <location>
        <position position="407"/>
    </location>
    <ligand>
        <name>Zn(2+)</name>
        <dbReference type="ChEBI" id="CHEBI:29105"/>
        <label>2</label>
    </ligand>
</feature>
<evidence type="ECO:0000256" key="7">
    <source>
        <dbReference type="SAM" id="SignalP"/>
    </source>
</evidence>
<accession>A0AAD9KA38</accession>
<dbReference type="SUPFAM" id="SSF53649">
    <property type="entry name" value="Alkaline phosphatase-like"/>
    <property type="match status" value="1"/>
</dbReference>
<dbReference type="Proteomes" id="UP001208570">
    <property type="component" value="Unassembled WGS sequence"/>
</dbReference>
<dbReference type="SMART" id="SM00098">
    <property type="entry name" value="alkPPc"/>
    <property type="match status" value="1"/>
</dbReference>
<protein>
    <recommendedName>
        <fullName evidence="1">alkaline phosphatase</fullName>
        <ecNumber evidence="1">3.1.3.1</ecNumber>
    </recommendedName>
</protein>
<feature type="binding site" evidence="4">
    <location>
        <position position="370"/>
    </location>
    <ligand>
        <name>Zn(2+)</name>
        <dbReference type="ChEBI" id="CHEBI:29105"/>
        <label>2</label>
    </ligand>
</feature>
<gene>
    <name evidence="8" type="ORF">LSH36_34g03074</name>
</gene>
<keyword evidence="6" id="KW-0812">Transmembrane</keyword>
<comment type="cofactor">
    <cofactor evidence="4">
        <name>Mg(2+)</name>
        <dbReference type="ChEBI" id="CHEBI:18420"/>
    </cofactor>
    <text evidence="4">Binds 1 Mg(2+) ion.</text>
</comment>
<evidence type="ECO:0000256" key="1">
    <source>
        <dbReference type="ARBA" id="ARBA00012647"/>
    </source>
</evidence>
<dbReference type="EMBL" id="JAODUP010000034">
    <property type="protein sequence ID" value="KAK2166860.1"/>
    <property type="molecule type" value="Genomic_DNA"/>
</dbReference>
<feature type="signal peptide" evidence="7">
    <location>
        <begin position="1"/>
        <end position="20"/>
    </location>
</feature>
<dbReference type="InterPro" id="IPR001952">
    <property type="entry name" value="Alkaline_phosphatase"/>
</dbReference>
<keyword evidence="4" id="KW-0479">Metal-binding</keyword>
<keyword evidence="4" id="KW-0460">Magnesium</keyword>
<feature type="binding site" evidence="4">
    <location>
        <position position="361"/>
    </location>
    <ligand>
        <name>Mg(2+)</name>
        <dbReference type="ChEBI" id="CHEBI:18420"/>
    </ligand>
</feature>
<dbReference type="GO" id="GO:0004035">
    <property type="term" value="F:alkaline phosphatase activity"/>
    <property type="evidence" value="ECO:0007669"/>
    <property type="project" value="UniProtKB-EC"/>
</dbReference>
<dbReference type="GO" id="GO:0046872">
    <property type="term" value="F:metal ion binding"/>
    <property type="evidence" value="ECO:0007669"/>
    <property type="project" value="UniProtKB-KW"/>
</dbReference>
<feature type="binding site" evidence="4">
    <location>
        <position position="195"/>
    </location>
    <ligand>
        <name>Mg(2+)</name>
        <dbReference type="ChEBI" id="CHEBI:18420"/>
    </ligand>
</feature>
<organism evidence="8 9">
    <name type="scientific">Paralvinella palmiformis</name>
    <dbReference type="NCBI Taxonomy" id="53620"/>
    <lineage>
        <taxon>Eukaryota</taxon>
        <taxon>Metazoa</taxon>
        <taxon>Spiralia</taxon>
        <taxon>Lophotrochozoa</taxon>
        <taxon>Annelida</taxon>
        <taxon>Polychaeta</taxon>
        <taxon>Sedentaria</taxon>
        <taxon>Canalipalpata</taxon>
        <taxon>Terebellida</taxon>
        <taxon>Terebelliformia</taxon>
        <taxon>Alvinellidae</taxon>
        <taxon>Paralvinella</taxon>
    </lineage>
</organism>
<proteinExistence type="inferred from homology"/>
<sequence length="571" mass="63615">MELPSLWFVCLLVLCDRGNGRHLTDDADEERPYHHPRITIDRTREDDVINGVNWTQRAQDELYETLNVRQLVHPAKNVILFIGDGMGISTQTPTRFLKAQLAGKLITDTSLSWERFDASGLIKTYNVDQQTPDSAGTASAFMTGEKTRAGVISVNQNVRRGDCLNSKGNEAKSLLQYSMERGKLTGVITTARITHATPSCAYAHSADRDWENDAELLEVENGDLCHDIGWQLVHGAGNDQIRVILGGGRRNMMPNDTADPEYPLKYGERLDGHDLREDWVEIQKSKGLTDNQYKYVENLTAFNAVNPTEVEYLMGLFEHDHMKYEMMRADDPWGEPSLADMVRKSIDILKKGMDGFFLYVEGARIDHAHHDNKAYHALHDTLALEEAVQAAADMTDENDTLLVLTADHSHTFSMAGYPRISNDIFGKVENINGEIVMAGDDKPYLTLGYVNGPGFLIHRTQNLSLDTEIPRKNLTDQVTNGNLYLQDAGVPLLSETHGGEDVAIYARGPMSHLFIGLHEQHYIAHAIGYASCVGWNTELCGDISKVSSATIPQIGLILLLSYVMAAIFLRG</sequence>